<dbReference type="RefSeq" id="YP_009598700.1">
    <property type="nucleotide sequence ID" value="NC_041911.1"/>
</dbReference>
<dbReference type="GeneID" id="40074402"/>
<protein>
    <submittedName>
        <fullName evidence="1">Uncharacterized protein</fullName>
    </submittedName>
</protein>
<sequence>MFENWRQCAYFDNESHVFPSAELLDELYLNDTVTREYVAKVFNDLCQDFNLLLIDYNIYDYFYAQGYKKMLIKNDSVLFV</sequence>
<keyword evidence="2" id="KW-1185">Reference proteome</keyword>
<reference evidence="1 2" key="1">
    <citation type="submission" date="2016-12" db="EMBL/GenBank/DDBJ databases">
        <title>Characterization of two jumbo phages RP12 and RP31 infecting the phytopathogen Ralstonia solanacearum.</title>
        <authorList>
            <person name="Kawasaki T."/>
            <person name="Yoshikawa G."/>
            <person name="Ogata H."/>
            <person name="Yamada T."/>
        </authorList>
    </citation>
    <scope>NUCLEOTIDE SEQUENCE [LARGE SCALE GENOMIC DNA]</scope>
    <source>
        <strain evidence="1 2">RP12</strain>
    </source>
</reference>
<evidence type="ECO:0000313" key="1">
    <source>
        <dbReference type="EMBL" id="BAW18981.1"/>
    </source>
</evidence>
<accession>A0A1L7N0J4</accession>
<evidence type="ECO:0000313" key="2">
    <source>
        <dbReference type="Proteomes" id="UP000222831"/>
    </source>
</evidence>
<proteinExistence type="predicted"/>
<dbReference type="Proteomes" id="UP000222831">
    <property type="component" value="Segment"/>
</dbReference>
<dbReference type="KEGG" id="vg:40074402"/>
<organism evidence="1 2">
    <name type="scientific">Ralstonia phage RP12</name>
    <dbReference type="NCBI Taxonomy" id="1923889"/>
    <lineage>
        <taxon>Viruses</taxon>
        <taxon>Duplodnaviria</taxon>
        <taxon>Heunggongvirae</taxon>
        <taxon>Uroviricota</taxon>
        <taxon>Caudoviricetes</taxon>
        <taxon>Chimalliviridae</taxon>
        <taxon>Ripduovirus</taxon>
        <taxon>Ripduovirus RP12</taxon>
    </lineage>
</organism>
<dbReference type="EMBL" id="AP017924">
    <property type="protein sequence ID" value="BAW18981.1"/>
    <property type="molecule type" value="Genomic_DNA"/>
</dbReference>
<name>A0A1L7N0J4_9CAUD</name>